<feature type="compositionally biased region" description="Low complexity" evidence="2">
    <location>
        <begin position="295"/>
        <end position="312"/>
    </location>
</feature>
<evidence type="ECO:0000256" key="2">
    <source>
        <dbReference type="SAM" id="MobiDB-lite"/>
    </source>
</evidence>
<feature type="domain" description="Ubiquinol-cytochrome c chaperone" evidence="3">
    <location>
        <begin position="127"/>
        <end position="181"/>
    </location>
</feature>
<name>A8PAZ3_COPC7</name>
<gene>
    <name evidence="4" type="ORF">CC1G_12129</name>
</gene>
<comment type="similarity">
    <text evidence="1">Belongs to the CBP3 family.</text>
</comment>
<dbReference type="EMBL" id="AACS02000004">
    <property type="protein sequence ID" value="EAU81748.1"/>
    <property type="molecule type" value="Genomic_DNA"/>
</dbReference>
<feature type="compositionally biased region" description="Pro residues" evidence="2">
    <location>
        <begin position="274"/>
        <end position="294"/>
    </location>
</feature>
<evidence type="ECO:0000313" key="5">
    <source>
        <dbReference type="Proteomes" id="UP000001861"/>
    </source>
</evidence>
<organism evidence="4 5">
    <name type="scientific">Coprinopsis cinerea (strain Okayama-7 / 130 / ATCC MYA-4618 / FGSC 9003)</name>
    <name type="common">Inky cap fungus</name>
    <name type="synonym">Hormographiella aspergillata</name>
    <dbReference type="NCBI Taxonomy" id="240176"/>
    <lineage>
        <taxon>Eukaryota</taxon>
        <taxon>Fungi</taxon>
        <taxon>Dikarya</taxon>
        <taxon>Basidiomycota</taxon>
        <taxon>Agaricomycotina</taxon>
        <taxon>Agaricomycetes</taxon>
        <taxon>Agaricomycetidae</taxon>
        <taxon>Agaricales</taxon>
        <taxon>Agaricineae</taxon>
        <taxon>Psathyrellaceae</taxon>
        <taxon>Coprinopsis</taxon>
    </lineage>
</organism>
<evidence type="ECO:0000313" key="4">
    <source>
        <dbReference type="EMBL" id="EAU81748.1"/>
    </source>
</evidence>
<protein>
    <recommendedName>
        <fullName evidence="3">Ubiquinol-cytochrome c chaperone domain-containing protein</fullName>
    </recommendedName>
</protein>
<accession>A8PAZ3</accession>
<dbReference type="OMA" id="WFTVTNL"/>
<dbReference type="PANTHER" id="PTHR12184">
    <property type="entry name" value="UBIQUINOL-CYTOCHROME C REDUCTASE COMPLEX ASSEMBLY FACTOR 1 FAMILY MEMBER"/>
    <property type="match status" value="1"/>
</dbReference>
<comment type="caution">
    <text evidence="4">The sequence shown here is derived from an EMBL/GenBank/DDBJ whole genome shotgun (WGS) entry which is preliminary data.</text>
</comment>
<dbReference type="eggNOG" id="KOG2873">
    <property type="taxonomic scope" value="Eukaryota"/>
</dbReference>
<evidence type="ECO:0000256" key="1">
    <source>
        <dbReference type="ARBA" id="ARBA00006407"/>
    </source>
</evidence>
<feature type="domain" description="Ubiquinol-cytochrome c chaperone" evidence="3">
    <location>
        <begin position="220"/>
        <end position="265"/>
    </location>
</feature>
<dbReference type="KEGG" id="cci:CC1G_12129"/>
<dbReference type="InterPro" id="IPR021150">
    <property type="entry name" value="Ubiq_cyt_c_chap"/>
</dbReference>
<dbReference type="AlphaFoldDB" id="A8PAZ3"/>
<dbReference type="GeneID" id="6016698"/>
<dbReference type="OrthoDB" id="10253878at2759"/>
<feature type="region of interest" description="Disordered" evidence="2">
    <location>
        <begin position="31"/>
        <end position="65"/>
    </location>
</feature>
<dbReference type="RefSeq" id="XP_001840075.1">
    <property type="nucleotide sequence ID" value="XM_001840023.1"/>
</dbReference>
<feature type="region of interest" description="Disordered" evidence="2">
    <location>
        <begin position="269"/>
        <end position="320"/>
    </location>
</feature>
<dbReference type="STRING" id="240176.A8PAZ3"/>
<evidence type="ECO:0000259" key="3">
    <source>
        <dbReference type="Pfam" id="PF03981"/>
    </source>
</evidence>
<proteinExistence type="inferred from homology"/>
<keyword evidence="5" id="KW-1185">Reference proteome</keyword>
<dbReference type="InParanoid" id="A8PAZ3"/>
<dbReference type="GO" id="GO:0005739">
    <property type="term" value="C:mitochondrion"/>
    <property type="evidence" value="ECO:0007669"/>
    <property type="project" value="TreeGrafter"/>
</dbReference>
<dbReference type="GO" id="GO:0034551">
    <property type="term" value="P:mitochondrial respiratory chain complex III assembly"/>
    <property type="evidence" value="ECO:0007669"/>
    <property type="project" value="TreeGrafter"/>
</dbReference>
<dbReference type="Proteomes" id="UP000001861">
    <property type="component" value="Unassembled WGS sequence"/>
</dbReference>
<dbReference type="Pfam" id="PF03981">
    <property type="entry name" value="Ubiq_cyt_C_chap"/>
    <property type="match status" value="2"/>
</dbReference>
<dbReference type="VEuPathDB" id="FungiDB:CC1G_12129"/>
<dbReference type="InterPro" id="IPR007129">
    <property type="entry name" value="Ubiqinol_cyt_c_chaperone_CPB3"/>
</dbReference>
<dbReference type="PANTHER" id="PTHR12184:SF1">
    <property type="entry name" value="UBIQUINOL-CYTOCHROME-C REDUCTASE COMPLEX ASSEMBLY FACTOR 1"/>
    <property type="match status" value="1"/>
</dbReference>
<sequence length="408" mass="45510">MLPRSVLLRYIGASAAQRRAALHVQRRLLASSSSSSASSSSSPSTDNKTSQTKPPTKTTTAATQQEKSWLTKQVQASPVAKKVFLGLARVLGYGSPKQNAARRAFALYEEVCAVRADEDKEFWQQGCYLPPTFQSWFTITNLHIWMLTVRLRALPPEHGKHYIQALIDHFFLDIEDRIRDVLQPKEVPKPPYTFRSDFYINPNEVVTKEGVGKKVLARTPDRIVTRQMKIFKEQWAGMGLSLDLAMVEGDMEMAAAVWRNLLGARGAQGIEYPSPHPTSNPSPHPTSNPSPHPTPGSTSSMDSPVGSTSTDPPSGPTPRIRRAVNLVGGEVVNVSKIDLEKESTTDDGSGVHDFPPQEVDKYLAYPEVMCDLTRYIRRELKRLESVPDHEILRGDWTKLKFGNVYCRK</sequence>
<reference evidence="4 5" key="1">
    <citation type="journal article" date="2010" name="Proc. Natl. Acad. Sci. U.S.A.">
        <title>Insights into evolution of multicellular fungi from the assembled chromosomes of the mushroom Coprinopsis cinerea (Coprinus cinereus).</title>
        <authorList>
            <person name="Stajich J.E."/>
            <person name="Wilke S.K."/>
            <person name="Ahren D."/>
            <person name="Au C.H."/>
            <person name="Birren B.W."/>
            <person name="Borodovsky M."/>
            <person name="Burns C."/>
            <person name="Canback B."/>
            <person name="Casselton L.A."/>
            <person name="Cheng C.K."/>
            <person name="Deng J."/>
            <person name="Dietrich F.S."/>
            <person name="Fargo D.C."/>
            <person name="Farman M.L."/>
            <person name="Gathman A.C."/>
            <person name="Goldberg J."/>
            <person name="Guigo R."/>
            <person name="Hoegger P.J."/>
            <person name="Hooker J.B."/>
            <person name="Huggins A."/>
            <person name="James T.Y."/>
            <person name="Kamada T."/>
            <person name="Kilaru S."/>
            <person name="Kodira C."/>
            <person name="Kues U."/>
            <person name="Kupfer D."/>
            <person name="Kwan H.S."/>
            <person name="Lomsadze A."/>
            <person name="Li W."/>
            <person name="Lilly W.W."/>
            <person name="Ma L.J."/>
            <person name="Mackey A.J."/>
            <person name="Manning G."/>
            <person name="Martin F."/>
            <person name="Muraguchi H."/>
            <person name="Natvig D.O."/>
            <person name="Palmerini H."/>
            <person name="Ramesh M.A."/>
            <person name="Rehmeyer C.J."/>
            <person name="Roe B.A."/>
            <person name="Shenoy N."/>
            <person name="Stanke M."/>
            <person name="Ter-Hovhannisyan V."/>
            <person name="Tunlid A."/>
            <person name="Velagapudi R."/>
            <person name="Vision T.J."/>
            <person name="Zeng Q."/>
            <person name="Zolan M.E."/>
            <person name="Pukkila P.J."/>
        </authorList>
    </citation>
    <scope>NUCLEOTIDE SEQUENCE [LARGE SCALE GENOMIC DNA]</scope>
    <source>
        <strain evidence="5">Okayama-7 / 130 / ATCC MYA-4618 / FGSC 9003</strain>
    </source>
</reference>